<evidence type="ECO:0000313" key="2">
    <source>
        <dbReference type="Proteomes" id="UP000054563"/>
    </source>
</evidence>
<sequence length="162" mass="18282">MAICARGMSRSPKNGRAFLIDFNSAKLWPHPNAAVREREDFVSYMDGEISALEPCLFRLQNLKAKRRHTVAVFRKWADFQFNVANEPTPSGFGLACRPFSTGFASKATEPVADGELPSKAHVREETLDEGTLSTPPSWARQCCRYEIVMWELSRQSKNNNTL</sequence>
<dbReference type="AlphaFoldDB" id="A0A0J8UMH1"/>
<protein>
    <submittedName>
        <fullName evidence="1">Uncharacterized protein</fullName>
    </submittedName>
</protein>
<dbReference type="EMBL" id="DS017007">
    <property type="protein sequence ID" value="KMU88738.1"/>
    <property type="molecule type" value="Genomic_DNA"/>
</dbReference>
<proteinExistence type="predicted"/>
<name>A0A0J8UMH1_COCIT</name>
<gene>
    <name evidence="1" type="ORF">CIHG_06406</name>
</gene>
<evidence type="ECO:0000313" key="1">
    <source>
        <dbReference type="EMBL" id="KMU88738.1"/>
    </source>
</evidence>
<dbReference type="OrthoDB" id="4177680at2759"/>
<accession>A0A0J8UMH1</accession>
<dbReference type="Proteomes" id="UP000054563">
    <property type="component" value="Unassembled WGS sequence"/>
</dbReference>
<organism evidence="1 2">
    <name type="scientific">Coccidioides immitis H538.4</name>
    <dbReference type="NCBI Taxonomy" id="396776"/>
    <lineage>
        <taxon>Eukaryota</taxon>
        <taxon>Fungi</taxon>
        <taxon>Dikarya</taxon>
        <taxon>Ascomycota</taxon>
        <taxon>Pezizomycotina</taxon>
        <taxon>Eurotiomycetes</taxon>
        <taxon>Eurotiomycetidae</taxon>
        <taxon>Onygenales</taxon>
        <taxon>Onygenaceae</taxon>
        <taxon>Coccidioides</taxon>
    </lineage>
</organism>
<dbReference type="eggNOG" id="ENOG502RA4Z">
    <property type="taxonomic scope" value="Eukaryota"/>
</dbReference>
<dbReference type="VEuPathDB" id="FungiDB:CIHG_06406"/>
<reference evidence="2" key="1">
    <citation type="journal article" date="2010" name="Genome Res.">
        <title>Population genomic sequencing of Coccidioides fungi reveals recent hybridization and transposon control.</title>
        <authorList>
            <person name="Neafsey D.E."/>
            <person name="Barker B.M."/>
            <person name="Sharpton T.J."/>
            <person name="Stajich J.E."/>
            <person name="Park D.J."/>
            <person name="Whiston E."/>
            <person name="Hung C.-Y."/>
            <person name="McMahan C."/>
            <person name="White J."/>
            <person name="Sykes S."/>
            <person name="Heiman D."/>
            <person name="Young S."/>
            <person name="Zeng Q."/>
            <person name="Abouelleil A."/>
            <person name="Aftuck L."/>
            <person name="Bessette D."/>
            <person name="Brown A."/>
            <person name="FitzGerald M."/>
            <person name="Lui A."/>
            <person name="Macdonald J.P."/>
            <person name="Priest M."/>
            <person name="Orbach M.J."/>
            <person name="Galgiani J.N."/>
            <person name="Kirkland T.N."/>
            <person name="Cole G.T."/>
            <person name="Birren B.W."/>
            <person name="Henn M.R."/>
            <person name="Taylor J.W."/>
            <person name="Rounsley S.D."/>
        </authorList>
    </citation>
    <scope>NUCLEOTIDE SEQUENCE [LARGE SCALE GENOMIC DNA]</scope>
    <source>
        <strain evidence="2">H538.4</strain>
    </source>
</reference>